<dbReference type="RefSeq" id="WP_043414258.1">
    <property type="nucleotide sequence ID" value="NZ_JPMI01000423.1"/>
</dbReference>
<keyword evidence="6 13" id="KW-0489">Methyltransferase</keyword>
<gene>
    <name evidence="15" type="ORF">Q664_51555</name>
</gene>
<dbReference type="InterPro" id="IPR035926">
    <property type="entry name" value="NusB-like_sf"/>
</dbReference>
<evidence type="ECO:0000256" key="13">
    <source>
        <dbReference type="PROSITE-ProRule" id="PRU01023"/>
    </source>
</evidence>
<dbReference type="GO" id="GO:0005737">
    <property type="term" value="C:cytoplasm"/>
    <property type="evidence" value="ECO:0007669"/>
    <property type="project" value="UniProtKB-SubCell"/>
</dbReference>
<keyword evidence="5" id="KW-0698">rRNA processing</keyword>
<dbReference type="SUPFAM" id="SSF48013">
    <property type="entry name" value="NusB-like"/>
    <property type="match status" value="1"/>
</dbReference>
<proteinExistence type="inferred from homology"/>
<evidence type="ECO:0000256" key="12">
    <source>
        <dbReference type="ARBA" id="ARBA00047283"/>
    </source>
</evidence>
<dbReference type="InterPro" id="IPR029063">
    <property type="entry name" value="SAM-dependent_MTases_sf"/>
</dbReference>
<evidence type="ECO:0000256" key="7">
    <source>
        <dbReference type="ARBA" id="ARBA00022679"/>
    </source>
</evidence>
<evidence type="ECO:0000256" key="10">
    <source>
        <dbReference type="ARBA" id="ARBA00030399"/>
    </source>
</evidence>
<comment type="caution">
    <text evidence="15">The sequence shown here is derived from an EMBL/GenBank/DDBJ whole genome shotgun (WGS) entry which is preliminary data.</text>
</comment>
<dbReference type="GO" id="GO:0008649">
    <property type="term" value="F:rRNA methyltransferase activity"/>
    <property type="evidence" value="ECO:0007669"/>
    <property type="project" value="InterPro"/>
</dbReference>
<comment type="similarity">
    <text evidence="13">Belongs to the class I-like SAM-binding methyltransferase superfamily. RsmB/NOP family.</text>
</comment>
<keyword evidence="4" id="KW-0963">Cytoplasm</keyword>
<dbReference type="InterPro" id="IPR004573">
    <property type="entry name" value="rRNA_ssu_MeTfrase_B"/>
</dbReference>
<evidence type="ECO:0000256" key="3">
    <source>
        <dbReference type="ARBA" id="ARBA00012140"/>
    </source>
</evidence>
<dbReference type="CDD" id="cd02440">
    <property type="entry name" value="AdoMet_MTases"/>
    <property type="match status" value="1"/>
</dbReference>
<organism evidence="15 16">
    <name type="scientific">Archangium violaceum Cb vi76</name>
    <dbReference type="NCBI Taxonomy" id="1406225"/>
    <lineage>
        <taxon>Bacteria</taxon>
        <taxon>Pseudomonadati</taxon>
        <taxon>Myxococcota</taxon>
        <taxon>Myxococcia</taxon>
        <taxon>Myxococcales</taxon>
        <taxon>Cystobacterineae</taxon>
        <taxon>Archangiaceae</taxon>
        <taxon>Archangium</taxon>
    </lineage>
</organism>
<dbReference type="Pfam" id="PF01189">
    <property type="entry name" value="Methyltr_RsmB-F"/>
    <property type="match status" value="1"/>
</dbReference>
<dbReference type="GO" id="GO:0003723">
    <property type="term" value="F:RNA binding"/>
    <property type="evidence" value="ECO:0007669"/>
    <property type="project" value="UniProtKB-UniRule"/>
</dbReference>
<dbReference type="PRINTS" id="PR02008">
    <property type="entry name" value="RCMTFAMILY"/>
</dbReference>
<dbReference type="Pfam" id="PF01029">
    <property type="entry name" value="NusB"/>
    <property type="match status" value="1"/>
</dbReference>
<dbReference type="EC" id="2.1.1.176" evidence="3"/>
<dbReference type="Gene3D" id="3.40.50.150">
    <property type="entry name" value="Vaccinia Virus protein VP39"/>
    <property type="match status" value="1"/>
</dbReference>
<evidence type="ECO:0000313" key="15">
    <source>
        <dbReference type="EMBL" id="KFA86836.1"/>
    </source>
</evidence>
<dbReference type="NCBIfam" id="NF011494">
    <property type="entry name" value="PRK14902.1"/>
    <property type="match status" value="1"/>
</dbReference>
<dbReference type="InterPro" id="IPR023267">
    <property type="entry name" value="RCMT"/>
</dbReference>
<feature type="binding site" evidence="13">
    <location>
        <position position="324"/>
    </location>
    <ligand>
        <name>S-adenosyl-L-methionine</name>
        <dbReference type="ChEBI" id="CHEBI:59789"/>
    </ligand>
</feature>
<dbReference type="InterPro" id="IPR049560">
    <property type="entry name" value="MeTrfase_RsmB-F_NOP2_cat"/>
</dbReference>
<dbReference type="InterPro" id="IPR054728">
    <property type="entry name" value="RsmB-like_ferredoxin"/>
</dbReference>
<evidence type="ECO:0000256" key="2">
    <source>
        <dbReference type="ARBA" id="ARBA00004496"/>
    </source>
</evidence>
<protein>
    <recommendedName>
        <fullName evidence="3">16S rRNA (cytosine(967)-C(5))-methyltransferase</fullName>
        <ecNumber evidence="3">2.1.1.176</ecNumber>
    </recommendedName>
    <alternativeName>
        <fullName evidence="10">16S rRNA m5C967 methyltransferase</fullName>
    </alternativeName>
    <alternativeName>
        <fullName evidence="11">rRNA (cytosine-C(5)-)-methyltransferase RsmB</fullName>
    </alternativeName>
</protein>
<dbReference type="NCBIfam" id="TIGR00563">
    <property type="entry name" value="rsmB"/>
    <property type="match status" value="1"/>
</dbReference>
<dbReference type="Proteomes" id="UP000028547">
    <property type="component" value="Unassembled WGS sequence"/>
</dbReference>
<evidence type="ECO:0000256" key="8">
    <source>
        <dbReference type="ARBA" id="ARBA00022691"/>
    </source>
</evidence>
<feature type="binding site" evidence="13">
    <location>
        <position position="278"/>
    </location>
    <ligand>
        <name>S-adenosyl-L-methionine</name>
        <dbReference type="ChEBI" id="CHEBI:59789"/>
    </ligand>
</feature>
<dbReference type="PROSITE" id="PS51686">
    <property type="entry name" value="SAM_MT_RSMB_NOP"/>
    <property type="match status" value="1"/>
</dbReference>
<dbReference type="GO" id="GO:0006355">
    <property type="term" value="P:regulation of DNA-templated transcription"/>
    <property type="evidence" value="ECO:0007669"/>
    <property type="project" value="InterPro"/>
</dbReference>
<name>A0A084SEF1_9BACT</name>
<dbReference type="PANTHER" id="PTHR22807:SF53">
    <property type="entry name" value="RIBOSOMAL RNA SMALL SUBUNIT METHYLTRANSFERASE B-RELATED"/>
    <property type="match status" value="1"/>
</dbReference>
<comment type="function">
    <text evidence="1">Specifically methylates the cytosine at position 967 (m5C967) of 16S rRNA.</text>
</comment>
<evidence type="ECO:0000256" key="11">
    <source>
        <dbReference type="ARBA" id="ARBA00031088"/>
    </source>
</evidence>
<keyword evidence="9 13" id="KW-0694">RNA-binding</keyword>
<evidence type="ECO:0000256" key="1">
    <source>
        <dbReference type="ARBA" id="ARBA00002724"/>
    </source>
</evidence>
<feature type="binding site" evidence="13">
    <location>
        <begin position="258"/>
        <end position="264"/>
    </location>
    <ligand>
        <name>S-adenosyl-L-methionine</name>
        <dbReference type="ChEBI" id="CHEBI:59789"/>
    </ligand>
</feature>
<keyword evidence="7 13" id="KW-0808">Transferase</keyword>
<evidence type="ECO:0000256" key="4">
    <source>
        <dbReference type="ARBA" id="ARBA00022490"/>
    </source>
</evidence>
<dbReference type="AlphaFoldDB" id="A0A084SEF1"/>
<feature type="domain" description="SAM-dependent MTase RsmB/NOP-type" evidence="14">
    <location>
        <begin position="168"/>
        <end position="438"/>
    </location>
</feature>
<evidence type="ECO:0000256" key="9">
    <source>
        <dbReference type="ARBA" id="ARBA00022884"/>
    </source>
</evidence>
<comment type="subcellular location">
    <subcellularLocation>
        <location evidence="2">Cytoplasm</location>
    </subcellularLocation>
</comment>
<keyword evidence="8 13" id="KW-0949">S-adenosyl-L-methionine</keyword>
<dbReference type="SUPFAM" id="SSF53335">
    <property type="entry name" value="S-adenosyl-L-methionine-dependent methyltransferases"/>
    <property type="match status" value="1"/>
</dbReference>
<dbReference type="EMBL" id="JPMI01000423">
    <property type="protein sequence ID" value="KFA86836.1"/>
    <property type="molecule type" value="Genomic_DNA"/>
</dbReference>
<dbReference type="InterPro" id="IPR006027">
    <property type="entry name" value="NusB_RsmB_TIM44"/>
</dbReference>
<evidence type="ECO:0000313" key="16">
    <source>
        <dbReference type="Proteomes" id="UP000028547"/>
    </source>
</evidence>
<evidence type="ECO:0000256" key="5">
    <source>
        <dbReference type="ARBA" id="ARBA00022552"/>
    </source>
</evidence>
<dbReference type="InterPro" id="IPR001678">
    <property type="entry name" value="MeTrfase_RsmB-F_NOP2_dom"/>
</dbReference>
<dbReference type="PANTHER" id="PTHR22807">
    <property type="entry name" value="NOP2 YEAST -RELATED NOL1/NOP2/FMU SUN DOMAIN-CONTAINING"/>
    <property type="match status" value="1"/>
</dbReference>
<comment type="catalytic activity">
    <reaction evidence="12">
        <text>cytidine(967) in 16S rRNA + S-adenosyl-L-methionine = 5-methylcytidine(967) in 16S rRNA + S-adenosyl-L-homocysteine + H(+)</text>
        <dbReference type="Rhea" id="RHEA:42748"/>
        <dbReference type="Rhea" id="RHEA-COMP:10219"/>
        <dbReference type="Rhea" id="RHEA-COMP:10220"/>
        <dbReference type="ChEBI" id="CHEBI:15378"/>
        <dbReference type="ChEBI" id="CHEBI:57856"/>
        <dbReference type="ChEBI" id="CHEBI:59789"/>
        <dbReference type="ChEBI" id="CHEBI:74483"/>
        <dbReference type="ChEBI" id="CHEBI:82748"/>
        <dbReference type="EC" id="2.1.1.176"/>
    </reaction>
</comment>
<feature type="binding site" evidence="13">
    <location>
        <position position="306"/>
    </location>
    <ligand>
        <name>S-adenosyl-L-methionine</name>
        <dbReference type="ChEBI" id="CHEBI:59789"/>
    </ligand>
</feature>
<dbReference type="Pfam" id="PF22458">
    <property type="entry name" value="RsmF-B_ferredox"/>
    <property type="match status" value="1"/>
</dbReference>
<accession>A0A084SEF1</accession>
<reference evidence="15 16" key="1">
    <citation type="submission" date="2014-07" db="EMBL/GenBank/DDBJ databases">
        <title>Draft Genome Sequence of Gephyronic Acid Producer, Cystobacter violaceus Strain Cb vi76.</title>
        <authorList>
            <person name="Stevens D.C."/>
            <person name="Young J."/>
            <person name="Carmichael R."/>
            <person name="Tan J."/>
            <person name="Taylor R.E."/>
        </authorList>
    </citation>
    <scope>NUCLEOTIDE SEQUENCE [LARGE SCALE GENOMIC DNA]</scope>
    <source>
        <strain evidence="15 16">Cb vi76</strain>
    </source>
</reference>
<evidence type="ECO:0000259" key="14">
    <source>
        <dbReference type="PROSITE" id="PS51686"/>
    </source>
</evidence>
<sequence>MNARAIAIQVLSRVRATDAYLNVVLDTVLSESPPADPRDTGLITELTYGTTRRQLALDYAITRFADRKLDALEDKVLAALRVGAYQIFYTRVPARAAVAETVQALKEVGLTRAAGFVNAILRKLSSLPSPPLPPETEAIEHLSVRESHPKWMVERWVRQFGRERAESILVANNQTPAVVIRANSSKVTRDALLEQLRETGLEVRPTAVSPVGIVLPPVGRLEDIYGYAEGLWQVQDEAAQLVGVYGDIPETARVLDACAAPGGKACHQAEKHEVVATDLHANKLRKIESEAKRLGLSGRLRAEAHDASQPWPEEWGEFHAFVVDAPCSGLGTLRRHPELRYRRKPEDIGRLAVLQRRILENCQEAVPPGGLLVYAVCTLEPQEGQDQVEMFLRSHPEWTAEPPVLHESVKLPLTQAYLRTLPGPESWDGFFAARLRKMY</sequence>
<evidence type="ECO:0000256" key="6">
    <source>
        <dbReference type="ARBA" id="ARBA00022603"/>
    </source>
</evidence>
<dbReference type="Gene3D" id="3.30.70.1170">
    <property type="entry name" value="Sun protein, domain 3"/>
    <property type="match status" value="1"/>
</dbReference>
<dbReference type="Gene3D" id="1.10.940.10">
    <property type="entry name" value="NusB-like"/>
    <property type="match status" value="1"/>
</dbReference>
<feature type="active site" description="Nucleophile" evidence="13">
    <location>
        <position position="377"/>
    </location>
</feature>